<dbReference type="InterPro" id="IPR050951">
    <property type="entry name" value="Retrovirus_Pol_polyprotein"/>
</dbReference>
<evidence type="ECO:0000313" key="5">
    <source>
        <dbReference type="Proteomes" id="UP001460270"/>
    </source>
</evidence>
<name>A0AAW0NRD8_9GOBI</name>
<dbReference type="InterPro" id="IPR012337">
    <property type="entry name" value="RNaseH-like_sf"/>
</dbReference>
<dbReference type="Gene3D" id="1.10.340.70">
    <property type="match status" value="1"/>
</dbReference>
<organism evidence="4 5">
    <name type="scientific">Mugilogobius chulae</name>
    <name type="common">yellowstripe goby</name>
    <dbReference type="NCBI Taxonomy" id="88201"/>
    <lineage>
        <taxon>Eukaryota</taxon>
        <taxon>Metazoa</taxon>
        <taxon>Chordata</taxon>
        <taxon>Craniata</taxon>
        <taxon>Vertebrata</taxon>
        <taxon>Euteleostomi</taxon>
        <taxon>Actinopterygii</taxon>
        <taxon>Neopterygii</taxon>
        <taxon>Teleostei</taxon>
        <taxon>Neoteleostei</taxon>
        <taxon>Acanthomorphata</taxon>
        <taxon>Gobiaria</taxon>
        <taxon>Gobiiformes</taxon>
        <taxon>Gobioidei</taxon>
        <taxon>Gobiidae</taxon>
        <taxon>Gobionellinae</taxon>
        <taxon>Mugilogobius</taxon>
    </lineage>
</organism>
<dbReference type="FunFam" id="3.30.420.10:FF:000269">
    <property type="entry name" value="Uncharacterized protein"/>
    <property type="match status" value="1"/>
</dbReference>
<proteinExistence type="predicted"/>
<dbReference type="AlphaFoldDB" id="A0AAW0NRD8"/>
<dbReference type="Pfam" id="PF00665">
    <property type="entry name" value="rve"/>
    <property type="match status" value="1"/>
</dbReference>
<feature type="region of interest" description="Disordered" evidence="2">
    <location>
        <begin position="490"/>
        <end position="517"/>
    </location>
</feature>
<keyword evidence="5" id="KW-1185">Reference proteome</keyword>
<feature type="domain" description="Integrase catalytic" evidence="3">
    <location>
        <begin position="142"/>
        <end position="299"/>
    </location>
</feature>
<dbReference type="InterPro" id="IPR001584">
    <property type="entry name" value="Integrase_cat-core"/>
</dbReference>
<dbReference type="EMBL" id="JBBPFD010000014">
    <property type="protein sequence ID" value="KAK7898579.1"/>
    <property type="molecule type" value="Genomic_DNA"/>
</dbReference>
<sequence length="700" mass="80344">MSQQDWALEQKKDPTVSRVITMLKAGRRPSYRVRQREDREVQLLLRLWDQLILRDEVLYRKRNLNGEPTFQLVLPQSYRKLALEGLHDTVGHMGVDRTSDLVRARFYWPHMLADITTKVQTCERCIRQKARAERSAPLVNIQTSRPLELVCMDYLSLEPDARGTKDILVITDHFTKYAVAVPTADQRAKTVAKALWNNFFIHYGLPERLHSDQGRDFESALIKELCCLLGIKKTRTTPYHPQGNPVERFNRTLLAMLGTLQEEDKVKWRDYVQPLVHSYNCTKNDTTGYSPYQLMFGRQPNLPIDIAFGLSKADKRHEAHNQYVKELRDSLTESYKIAKEHSEKSALHNKQRFDKRIRESKLEAGDRVLVKNVGLRGKHKISTRWSQTIYQVIKQVRDLPVYVVAPFDNDGPERVLHRDLLLPCGFLSVAEEQISDTTPKQTRKSKRSPLTETNEDTGNGNMEDVMLEDEDVEYYFYPPVEIVENGIGQMDNDTQSETENNVVETSEPEQAQEPASDTEQIQVQVVEPEPTLNPEAPPFQPQVLHEPNDIANEPQTSESSQTLTQQPELIEITTETLDSDSTTVEDEPQMALEATLCILVAQVSQGQNLGETWQFILKKRCNPSCSNNFLQDLRLVFLREILSTRDQIRLLSALPGHCNLDRHQIQSVGALFTTNKIADKNKTKELYGHRLNYVGNDLTD</sequence>
<comment type="caution">
    <text evidence="4">The sequence shown here is derived from an EMBL/GenBank/DDBJ whole genome shotgun (WGS) entry which is preliminary data.</text>
</comment>
<dbReference type="Pfam" id="PF17921">
    <property type="entry name" value="Integrase_H2C2"/>
    <property type="match status" value="1"/>
</dbReference>
<gene>
    <name evidence="4" type="ORF">WMY93_019432</name>
</gene>
<accession>A0AAW0NRD8</accession>
<dbReference type="Proteomes" id="UP001460270">
    <property type="component" value="Unassembled WGS sequence"/>
</dbReference>
<dbReference type="PROSITE" id="PS50994">
    <property type="entry name" value="INTEGRASE"/>
    <property type="match status" value="1"/>
</dbReference>
<dbReference type="InterPro" id="IPR041588">
    <property type="entry name" value="Integrase_H2C2"/>
</dbReference>
<feature type="compositionally biased region" description="Low complexity" evidence="2">
    <location>
        <begin position="553"/>
        <end position="565"/>
    </location>
</feature>
<evidence type="ECO:0000256" key="1">
    <source>
        <dbReference type="ARBA" id="ARBA00039658"/>
    </source>
</evidence>
<dbReference type="SUPFAM" id="SSF53098">
    <property type="entry name" value="Ribonuclease H-like"/>
    <property type="match status" value="1"/>
</dbReference>
<evidence type="ECO:0000256" key="2">
    <source>
        <dbReference type="SAM" id="MobiDB-lite"/>
    </source>
</evidence>
<feature type="compositionally biased region" description="Polar residues" evidence="2">
    <location>
        <begin position="491"/>
        <end position="504"/>
    </location>
</feature>
<dbReference type="GO" id="GO:0015074">
    <property type="term" value="P:DNA integration"/>
    <property type="evidence" value="ECO:0007669"/>
    <property type="project" value="InterPro"/>
</dbReference>
<reference evidence="5" key="1">
    <citation type="submission" date="2024-04" db="EMBL/GenBank/DDBJ databases">
        <title>Salinicola lusitanus LLJ914,a marine bacterium isolated from the Okinawa Trough.</title>
        <authorList>
            <person name="Li J."/>
        </authorList>
    </citation>
    <scope>NUCLEOTIDE SEQUENCE [LARGE SCALE GENOMIC DNA]</scope>
</reference>
<evidence type="ECO:0000313" key="4">
    <source>
        <dbReference type="EMBL" id="KAK7898579.1"/>
    </source>
</evidence>
<dbReference type="InterPro" id="IPR036397">
    <property type="entry name" value="RNaseH_sf"/>
</dbReference>
<dbReference type="Gene3D" id="3.30.420.10">
    <property type="entry name" value="Ribonuclease H-like superfamily/Ribonuclease H"/>
    <property type="match status" value="1"/>
</dbReference>
<dbReference type="PANTHER" id="PTHR37984:SF15">
    <property type="entry name" value="INTEGRASE CATALYTIC DOMAIN-CONTAINING PROTEIN"/>
    <property type="match status" value="1"/>
</dbReference>
<dbReference type="FunFam" id="1.10.340.70:FF:000001">
    <property type="entry name" value="Retrovirus-related Pol polyprotein from transposon gypsy-like Protein"/>
    <property type="match status" value="1"/>
</dbReference>
<dbReference type="PANTHER" id="PTHR37984">
    <property type="entry name" value="PROTEIN CBG26694"/>
    <property type="match status" value="1"/>
</dbReference>
<evidence type="ECO:0000259" key="3">
    <source>
        <dbReference type="PROSITE" id="PS50994"/>
    </source>
</evidence>
<feature type="region of interest" description="Disordered" evidence="2">
    <location>
        <begin position="433"/>
        <end position="463"/>
    </location>
</feature>
<feature type="compositionally biased region" description="Polar residues" evidence="2">
    <location>
        <begin position="448"/>
        <end position="460"/>
    </location>
</feature>
<dbReference type="GO" id="GO:0003676">
    <property type="term" value="F:nucleic acid binding"/>
    <property type="evidence" value="ECO:0007669"/>
    <property type="project" value="InterPro"/>
</dbReference>
<protein>
    <recommendedName>
        <fullName evidence="1">Gypsy retrotransposon integrase-like protein 1</fullName>
    </recommendedName>
</protein>
<feature type="region of interest" description="Disordered" evidence="2">
    <location>
        <begin position="546"/>
        <end position="565"/>
    </location>
</feature>